<organism evidence="2 3">
    <name type="scientific">Mycena metata</name>
    <dbReference type="NCBI Taxonomy" id="1033252"/>
    <lineage>
        <taxon>Eukaryota</taxon>
        <taxon>Fungi</taxon>
        <taxon>Dikarya</taxon>
        <taxon>Basidiomycota</taxon>
        <taxon>Agaricomycotina</taxon>
        <taxon>Agaricomycetes</taxon>
        <taxon>Agaricomycetidae</taxon>
        <taxon>Agaricales</taxon>
        <taxon>Marasmiineae</taxon>
        <taxon>Mycenaceae</taxon>
        <taxon>Mycena</taxon>
    </lineage>
</organism>
<reference evidence="2" key="1">
    <citation type="submission" date="2023-03" db="EMBL/GenBank/DDBJ databases">
        <title>Massive genome expansion in bonnet fungi (Mycena s.s.) driven by repeated elements and novel gene families across ecological guilds.</title>
        <authorList>
            <consortium name="Lawrence Berkeley National Laboratory"/>
            <person name="Harder C.B."/>
            <person name="Miyauchi S."/>
            <person name="Viragh M."/>
            <person name="Kuo A."/>
            <person name="Thoen E."/>
            <person name="Andreopoulos B."/>
            <person name="Lu D."/>
            <person name="Skrede I."/>
            <person name="Drula E."/>
            <person name="Henrissat B."/>
            <person name="Morin E."/>
            <person name="Kohler A."/>
            <person name="Barry K."/>
            <person name="LaButti K."/>
            <person name="Morin E."/>
            <person name="Salamov A."/>
            <person name="Lipzen A."/>
            <person name="Mereny Z."/>
            <person name="Hegedus B."/>
            <person name="Baldrian P."/>
            <person name="Stursova M."/>
            <person name="Weitz H."/>
            <person name="Taylor A."/>
            <person name="Grigoriev I.V."/>
            <person name="Nagy L.G."/>
            <person name="Martin F."/>
            <person name="Kauserud H."/>
        </authorList>
    </citation>
    <scope>NUCLEOTIDE SEQUENCE</scope>
    <source>
        <strain evidence="2">CBHHK182m</strain>
    </source>
</reference>
<comment type="caution">
    <text evidence="2">The sequence shown here is derived from an EMBL/GenBank/DDBJ whole genome shotgun (WGS) entry which is preliminary data.</text>
</comment>
<keyword evidence="1" id="KW-0812">Transmembrane</keyword>
<dbReference type="AlphaFoldDB" id="A0AAD7DYK1"/>
<keyword evidence="1" id="KW-0472">Membrane</keyword>
<sequence length="472" mass="52141">MHVTPLPWIASGTNALGRETTIVSTHLEATRGKTRPILRSGSSLWMLQQLGVTSDTRSHGLRTRSSRKTFYFGRLYNHTCPDSTTSTTVVLMASVLNDTITGTSAVQCSPTYFQHLVSVTVPPPPSQALETLVVPGTTQEFIVDGWQGMLLGINSTIQTYSDNAINAGVNFNLQTDLFLGWGTATLDWQTCDCDPWFSVAGHGQTVNATDLMNPDVLANATAGLFTEVWSDLADRLLFTSGPSPTMLTGRIQGSRSQLVSRAKSIRVAQAALIFLVIALVVGYSIRPRADLPLNPSSLIAHAFLLRASHDKISETMKDTPIMSGDQTRVALRDWNFRIENQEHFFITPERQTEASLPELKGLEMERAWRPPILHPMFKLSLALIVIGTILSLEFALRHSTSHQGFGSLAGEDWWTYIASGYLFFLCGVKRNIRTIDYSSPRKRNNTMIGGVPAMSACRFSRKIYVLWVPTSC</sequence>
<evidence type="ECO:0000313" key="3">
    <source>
        <dbReference type="Proteomes" id="UP001215598"/>
    </source>
</evidence>
<gene>
    <name evidence="2" type="ORF">B0H16DRAFT_1483314</name>
</gene>
<accession>A0AAD7DYK1</accession>
<evidence type="ECO:0000256" key="1">
    <source>
        <dbReference type="SAM" id="Phobius"/>
    </source>
</evidence>
<dbReference type="EMBL" id="JARKIB010000523">
    <property type="protein sequence ID" value="KAJ7701976.1"/>
    <property type="molecule type" value="Genomic_DNA"/>
</dbReference>
<evidence type="ECO:0000313" key="2">
    <source>
        <dbReference type="EMBL" id="KAJ7701976.1"/>
    </source>
</evidence>
<feature type="transmembrane region" description="Helical" evidence="1">
    <location>
        <begin position="267"/>
        <end position="285"/>
    </location>
</feature>
<protein>
    <submittedName>
        <fullName evidence="2">Uncharacterized protein</fullName>
    </submittedName>
</protein>
<keyword evidence="1" id="KW-1133">Transmembrane helix</keyword>
<feature type="transmembrane region" description="Helical" evidence="1">
    <location>
        <begin position="376"/>
        <end position="394"/>
    </location>
</feature>
<proteinExistence type="predicted"/>
<name>A0AAD7DYK1_9AGAR</name>
<feature type="transmembrane region" description="Helical" evidence="1">
    <location>
        <begin position="414"/>
        <end position="432"/>
    </location>
</feature>
<keyword evidence="3" id="KW-1185">Reference proteome</keyword>
<dbReference type="Proteomes" id="UP001215598">
    <property type="component" value="Unassembled WGS sequence"/>
</dbReference>